<evidence type="ECO:0000313" key="4">
    <source>
        <dbReference type="Proteomes" id="UP000728032"/>
    </source>
</evidence>
<evidence type="ECO:0000256" key="1">
    <source>
        <dbReference type="PROSITE-ProRule" id="PRU00221"/>
    </source>
</evidence>
<dbReference type="AlphaFoldDB" id="A0A7R9MLN1"/>
<dbReference type="Proteomes" id="UP000728032">
    <property type="component" value="Unassembled WGS sequence"/>
</dbReference>
<feature type="region of interest" description="Disordered" evidence="2">
    <location>
        <begin position="399"/>
        <end position="458"/>
    </location>
</feature>
<sequence>RDENRYLVSTANDGCVCFWRYNATTDEFQTQPKKFVERHKPGSQLVCSSFSCGGVFLAVGSTDNYLRVYHITAPAGPTKILEIEQHSDHVDSLQFSNLSTRFVSGSKDGVAHIWYFERQHWHNIPLKMSERLPNATAPANDTEVARKVRVSMVGWTCDDVHVITSLSDHSLKVWYSQTGQLRHVLYGHEDEVFVIEAHPKDSRLFLSGGHDGAIILWDVLTGNAIKSFYNSIDGQGHGAVFDCKFSPDGLMFASTDSHGHLSLFGVMSHKPYDKVPDQVFFHTDYRPVIRDNNHYAIDEQTQCAPHLMPPPFLVDIDGNPYPPNYQRLVPGRESCSDSQLVPYVAVHNANGNDVAEVLAPVEIPGSQPQPSSPQPLAVRPTIDDMIQRLQREQRRLTHEHDYTAQPPPGYHDPRVGTGFGAGADAHNQSPQRARHASGQRTAGSRRTGSVEGVRQPANFMSRDRELNQMVPVWAK</sequence>
<protein>
    <submittedName>
        <fullName evidence="3">Uncharacterized protein</fullName>
    </submittedName>
</protein>
<dbReference type="InterPro" id="IPR015943">
    <property type="entry name" value="WD40/YVTN_repeat-like_dom_sf"/>
</dbReference>
<proteinExistence type="predicted"/>
<feature type="repeat" description="WD" evidence="1">
    <location>
        <begin position="83"/>
        <end position="114"/>
    </location>
</feature>
<feature type="compositionally biased region" description="Polar residues" evidence="2">
    <location>
        <begin position="438"/>
        <end position="447"/>
    </location>
</feature>
<feature type="repeat" description="WD" evidence="1">
    <location>
        <begin position="185"/>
        <end position="227"/>
    </location>
</feature>
<dbReference type="InterPro" id="IPR001680">
    <property type="entry name" value="WD40_rpt"/>
</dbReference>
<keyword evidence="4" id="KW-1185">Reference proteome</keyword>
<dbReference type="PROSITE" id="PS50294">
    <property type="entry name" value="WD_REPEATS_REGION"/>
    <property type="match status" value="2"/>
</dbReference>
<dbReference type="GO" id="GO:0005634">
    <property type="term" value="C:nucleus"/>
    <property type="evidence" value="ECO:0007669"/>
    <property type="project" value="TreeGrafter"/>
</dbReference>
<dbReference type="Pfam" id="PF00400">
    <property type="entry name" value="WD40"/>
    <property type="match status" value="3"/>
</dbReference>
<dbReference type="SMART" id="SM00320">
    <property type="entry name" value="WD40"/>
    <property type="match status" value="5"/>
</dbReference>
<dbReference type="PANTHER" id="PTHR16266:SF17">
    <property type="entry name" value="BRWD3"/>
    <property type="match status" value="1"/>
</dbReference>
<feature type="non-terminal residue" evidence="3">
    <location>
        <position position="1"/>
    </location>
</feature>
<dbReference type="PROSITE" id="PS50007">
    <property type="entry name" value="PIPLC_X_DOMAIN"/>
    <property type="match status" value="1"/>
</dbReference>
<dbReference type="PROSITE" id="PS50082">
    <property type="entry name" value="WD_REPEATS_2"/>
    <property type="match status" value="2"/>
</dbReference>
<dbReference type="InterPro" id="IPR052060">
    <property type="entry name" value="Bromo_WD_repeat"/>
</dbReference>
<gene>
    <name evidence="3" type="ORF">ONB1V03_LOCUS18792</name>
</gene>
<accession>A0A7R9MLN1</accession>
<evidence type="ECO:0000256" key="2">
    <source>
        <dbReference type="SAM" id="MobiDB-lite"/>
    </source>
</evidence>
<reference evidence="3" key="1">
    <citation type="submission" date="2020-11" db="EMBL/GenBank/DDBJ databases">
        <authorList>
            <person name="Tran Van P."/>
        </authorList>
    </citation>
    <scope>NUCLEOTIDE SEQUENCE</scope>
</reference>
<evidence type="ECO:0000313" key="3">
    <source>
        <dbReference type="EMBL" id="CAD7662232.1"/>
    </source>
</evidence>
<dbReference type="GO" id="GO:0008360">
    <property type="term" value="P:regulation of cell shape"/>
    <property type="evidence" value="ECO:0007669"/>
    <property type="project" value="TreeGrafter"/>
</dbReference>
<feature type="non-terminal residue" evidence="3">
    <location>
        <position position="475"/>
    </location>
</feature>
<dbReference type="EMBL" id="CAJPVJ010026850">
    <property type="protein sequence ID" value="CAG2179368.1"/>
    <property type="molecule type" value="Genomic_DNA"/>
</dbReference>
<dbReference type="GO" id="GO:0007010">
    <property type="term" value="P:cytoskeleton organization"/>
    <property type="evidence" value="ECO:0007669"/>
    <property type="project" value="TreeGrafter"/>
</dbReference>
<keyword evidence="1" id="KW-0853">WD repeat</keyword>
<dbReference type="OrthoDB" id="10265743at2759"/>
<dbReference type="Gene3D" id="2.130.10.10">
    <property type="entry name" value="YVTN repeat-like/Quinoprotein amine dehydrogenase"/>
    <property type="match status" value="1"/>
</dbReference>
<dbReference type="SUPFAM" id="SSF50978">
    <property type="entry name" value="WD40 repeat-like"/>
    <property type="match status" value="1"/>
</dbReference>
<dbReference type="InterPro" id="IPR036322">
    <property type="entry name" value="WD40_repeat_dom_sf"/>
</dbReference>
<dbReference type="EMBL" id="OC941675">
    <property type="protein sequence ID" value="CAD7662232.1"/>
    <property type="molecule type" value="Genomic_DNA"/>
</dbReference>
<name>A0A7R9MLN1_9ACAR</name>
<dbReference type="PANTHER" id="PTHR16266">
    <property type="entry name" value="WD REPEAT DOMAIN 9"/>
    <property type="match status" value="1"/>
</dbReference>
<dbReference type="GO" id="GO:0006357">
    <property type="term" value="P:regulation of transcription by RNA polymerase II"/>
    <property type="evidence" value="ECO:0007669"/>
    <property type="project" value="TreeGrafter"/>
</dbReference>
<organism evidence="3">
    <name type="scientific">Oppiella nova</name>
    <dbReference type="NCBI Taxonomy" id="334625"/>
    <lineage>
        <taxon>Eukaryota</taxon>
        <taxon>Metazoa</taxon>
        <taxon>Ecdysozoa</taxon>
        <taxon>Arthropoda</taxon>
        <taxon>Chelicerata</taxon>
        <taxon>Arachnida</taxon>
        <taxon>Acari</taxon>
        <taxon>Acariformes</taxon>
        <taxon>Sarcoptiformes</taxon>
        <taxon>Oribatida</taxon>
        <taxon>Brachypylina</taxon>
        <taxon>Oppioidea</taxon>
        <taxon>Oppiidae</taxon>
        <taxon>Oppiella</taxon>
    </lineage>
</organism>